<keyword evidence="3" id="KW-1185">Reference proteome</keyword>
<dbReference type="SUPFAM" id="SSF51556">
    <property type="entry name" value="Metallo-dependent hydrolases"/>
    <property type="match status" value="1"/>
</dbReference>
<dbReference type="InterPro" id="IPR006680">
    <property type="entry name" value="Amidohydro-rel"/>
</dbReference>
<dbReference type="SUPFAM" id="SSF51338">
    <property type="entry name" value="Composite domain of metallo-dependent hydrolases"/>
    <property type="match status" value="1"/>
</dbReference>
<dbReference type="Pfam" id="PF01979">
    <property type="entry name" value="Amidohydro_1"/>
    <property type="match status" value="1"/>
</dbReference>
<evidence type="ECO:0000313" key="3">
    <source>
        <dbReference type="Proteomes" id="UP000664781"/>
    </source>
</evidence>
<dbReference type="InterPro" id="IPR011059">
    <property type="entry name" value="Metal-dep_hydrolase_composite"/>
</dbReference>
<dbReference type="PANTHER" id="PTHR43135:SF3">
    <property type="entry name" value="ALPHA-D-RIBOSE 1-METHYLPHOSPHONATE 5-TRIPHOSPHATE DIPHOSPHATASE"/>
    <property type="match status" value="1"/>
</dbReference>
<dbReference type="PANTHER" id="PTHR43135">
    <property type="entry name" value="ALPHA-D-RIBOSE 1-METHYLPHOSPHONATE 5-TRIPHOSPHATE DIPHOSPHATASE"/>
    <property type="match status" value="1"/>
</dbReference>
<proteinExistence type="predicted"/>
<gene>
    <name evidence="2" type="ORF">J1792_08000</name>
</gene>
<dbReference type="InterPro" id="IPR051781">
    <property type="entry name" value="Metallo-dep_Hydrolase"/>
</dbReference>
<dbReference type="AlphaFoldDB" id="A0A939FK37"/>
<dbReference type="EMBL" id="JAFMOF010000001">
    <property type="protein sequence ID" value="MBO0652727.1"/>
    <property type="molecule type" value="Genomic_DNA"/>
</dbReference>
<dbReference type="InterPro" id="IPR032466">
    <property type="entry name" value="Metal_Hydrolase"/>
</dbReference>
<dbReference type="Proteomes" id="UP000664781">
    <property type="component" value="Unassembled WGS sequence"/>
</dbReference>
<dbReference type="GO" id="GO:0016810">
    <property type="term" value="F:hydrolase activity, acting on carbon-nitrogen (but not peptide) bonds"/>
    <property type="evidence" value="ECO:0007669"/>
    <property type="project" value="InterPro"/>
</dbReference>
<reference evidence="2" key="1">
    <citation type="submission" date="2021-03" db="EMBL/GenBank/DDBJ databases">
        <title>Streptomyces strains.</title>
        <authorList>
            <person name="Lund M.B."/>
            <person name="Toerring T."/>
        </authorList>
    </citation>
    <scope>NUCLEOTIDE SEQUENCE</scope>
    <source>
        <strain evidence="2">JCM 4242</strain>
    </source>
</reference>
<protein>
    <submittedName>
        <fullName evidence="2">Amidohydrolase family protein</fullName>
    </submittedName>
</protein>
<name>A0A939FK37_9ACTN</name>
<dbReference type="Gene3D" id="2.30.40.10">
    <property type="entry name" value="Urease, subunit C, domain 1"/>
    <property type="match status" value="1"/>
</dbReference>
<dbReference type="RefSeq" id="WP_179198776.1">
    <property type="nucleotide sequence ID" value="NZ_JAFMOF010000001.1"/>
</dbReference>
<sequence>MLALTHATLIAAPGSRPAEPDRTVLIRDGRVLAVGRTADTAVPDGARTVDLTGKYVIPGLIDAHTHSSGLTAFASPLYPLTGVTTVREMWGTSEIRAWRDRAERGDVLGPRWVVASTFVDGTPSLWAGDLAPAPVLEVDTEAEARDAVRRIAADGSADFIKVYSRLTRRTYLALAAEARRQGIPYAGHCPDDVPVTEASNAGQHTVEHLNPLLLSTSGHEEEIRRALAAVRIDPADPSSASRFRSYFLRLLPVESAAARSYDPVRTRRVFDHLARNGTYVTPTLGMHHTFERQDALPDRREEWKYLPAWYTSAWRQQLTELTGTRTPEETARVRELSDHRQRLVDALHTQGVPLLAGTDTGTPYMVPGFSLHAELRHLVAAGLSPAHALRAATVQAAAALGQGSVLGAIAPGRAADLVVLGADPLADIANTRRVEAVVTRGRLIDKDERERLLEAVARAAAAA</sequence>
<organism evidence="2 3">
    <name type="scientific">Streptomyces triculaminicus</name>
    <dbReference type="NCBI Taxonomy" id="2816232"/>
    <lineage>
        <taxon>Bacteria</taxon>
        <taxon>Bacillati</taxon>
        <taxon>Actinomycetota</taxon>
        <taxon>Actinomycetes</taxon>
        <taxon>Kitasatosporales</taxon>
        <taxon>Streptomycetaceae</taxon>
        <taxon>Streptomyces</taxon>
    </lineage>
</organism>
<evidence type="ECO:0000259" key="1">
    <source>
        <dbReference type="Pfam" id="PF01979"/>
    </source>
</evidence>
<comment type="caution">
    <text evidence="2">The sequence shown here is derived from an EMBL/GenBank/DDBJ whole genome shotgun (WGS) entry which is preliminary data.</text>
</comment>
<accession>A0A939FK37</accession>
<evidence type="ECO:0000313" key="2">
    <source>
        <dbReference type="EMBL" id="MBO0652727.1"/>
    </source>
</evidence>
<dbReference type="Gene3D" id="3.20.20.140">
    <property type="entry name" value="Metal-dependent hydrolases"/>
    <property type="match status" value="2"/>
</dbReference>
<feature type="domain" description="Amidohydrolase-related" evidence="1">
    <location>
        <begin position="55"/>
        <end position="443"/>
    </location>
</feature>